<keyword evidence="2" id="KW-1185">Reference proteome</keyword>
<proteinExistence type="predicted"/>
<gene>
    <name evidence="1" type="ORF">CYY_000353</name>
</gene>
<name>A0A8J4Q4Z3_9MYCE</name>
<dbReference type="InterPro" id="IPR012337">
    <property type="entry name" value="RNaseH-like_sf"/>
</dbReference>
<dbReference type="InterPro" id="IPR036397">
    <property type="entry name" value="RNaseH_sf"/>
</dbReference>
<evidence type="ECO:0000313" key="1">
    <source>
        <dbReference type="EMBL" id="KAF2078369.1"/>
    </source>
</evidence>
<dbReference type="AlphaFoldDB" id="A0A8J4Q4Z3"/>
<dbReference type="EMBL" id="AJWJ01000006">
    <property type="protein sequence ID" value="KAF2078369.1"/>
    <property type="molecule type" value="Genomic_DNA"/>
</dbReference>
<dbReference type="SUPFAM" id="SSF53098">
    <property type="entry name" value="Ribonuclease H-like"/>
    <property type="match status" value="1"/>
</dbReference>
<accession>A0A8J4Q4Z3</accession>
<sequence>MYNSGISTLLHMKDNPKTSSKIIHQLVGQHFLKTPLYPIQYSFLSLNQNSLFNNTSNHHHDPLFLSRHCLVPNHHYSSLSTSSHHNLEDNNFFNPNYLNSNNNQKDHFGTKSKSFNSENSIQFLPNHVCNTYHKYTSAFSEDPKNFQHKNCVKFESNKCNYVYELVEGILPKEIVFDSTICVSQKEPHSVFLNFSTPVKAYQANQYMQEWNQQNEPHIKPLLMKKSLDPLYAIDIMEIENMKEYPVPEFTFVNSPQDASIINILLNGKEIKNIQAEDNITISLDYEWYHPDPKDPDSQKLMLVSFSNQTHTLIFNLLSLDQLPKPVIDVLLSDTIKKVGFNHKSCIGRLEQQFNVKVNSFEDISKFPIVLRSKPKTLIAMVGLFLHKKLPRIEINRFDDPNHIFTTKKIQHYAQKADAIAYLYPLIKGTKADFHLSLEDGECSQEDE</sequence>
<dbReference type="Gene3D" id="3.30.420.10">
    <property type="entry name" value="Ribonuclease H-like superfamily/Ribonuclease H"/>
    <property type="match status" value="1"/>
</dbReference>
<evidence type="ECO:0008006" key="3">
    <source>
        <dbReference type="Google" id="ProtNLM"/>
    </source>
</evidence>
<organism evidence="1 2">
    <name type="scientific">Polysphondylium violaceum</name>
    <dbReference type="NCBI Taxonomy" id="133409"/>
    <lineage>
        <taxon>Eukaryota</taxon>
        <taxon>Amoebozoa</taxon>
        <taxon>Evosea</taxon>
        <taxon>Eumycetozoa</taxon>
        <taxon>Dictyostelia</taxon>
        <taxon>Dictyosteliales</taxon>
        <taxon>Dictyosteliaceae</taxon>
        <taxon>Polysphondylium</taxon>
    </lineage>
</organism>
<reference evidence="1" key="1">
    <citation type="submission" date="2020-01" db="EMBL/GenBank/DDBJ databases">
        <title>Development of genomics and gene disruption for Polysphondylium violaceum indicates a role for the polyketide synthase stlB in stalk morphogenesis.</title>
        <authorList>
            <person name="Narita B."/>
            <person name="Kawabe Y."/>
            <person name="Kin K."/>
            <person name="Saito T."/>
            <person name="Gibbs R."/>
            <person name="Kuspa A."/>
            <person name="Muzny D."/>
            <person name="Queller D."/>
            <person name="Richards S."/>
            <person name="Strassman J."/>
            <person name="Sucgang R."/>
            <person name="Worley K."/>
            <person name="Schaap P."/>
        </authorList>
    </citation>
    <scope>NUCLEOTIDE SEQUENCE</scope>
    <source>
        <strain evidence="1">QSvi11</strain>
    </source>
</reference>
<dbReference type="OrthoDB" id="1920326at2759"/>
<dbReference type="Proteomes" id="UP000695562">
    <property type="component" value="Unassembled WGS sequence"/>
</dbReference>
<evidence type="ECO:0000313" key="2">
    <source>
        <dbReference type="Proteomes" id="UP000695562"/>
    </source>
</evidence>
<comment type="caution">
    <text evidence="1">The sequence shown here is derived from an EMBL/GenBank/DDBJ whole genome shotgun (WGS) entry which is preliminary data.</text>
</comment>
<dbReference type="GO" id="GO:0003676">
    <property type="term" value="F:nucleic acid binding"/>
    <property type="evidence" value="ECO:0007669"/>
    <property type="project" value="InterPro"/>
</dbReference>
<protein>
    <recommendedName>
        <fullName evidence="3">3'-5' exonuclease domain-containing protein</fullName>
    </recommendedName>
</protein>